<dbReference type="InterPro" id="IPR011990">
    <property type="entry name" value="TPR-like_helical_dom_sf"/>
</dbReference>
<keyword evidence="3" id="KW-1185">Reference proteome</keyword>
<dbReference type="Pfam" id="PF13432">
    <property type="entry name" value="TPR_16"/>
    <property type="match status" value="1"/>
</dbReference>
<evidence type="ECO:0008006" key="4">
    <source>
        <dbReference type="Google" id="ProtNLM"/>
    </source>
</evidence>
<name>A0ABP8F7J7_9BACT</name>
<accession>A0ABP8F7J7</accession>
<dbReference type="InterPro" id="IPR036737">
    <property type="entry name" value="OmpA-like_sf"/>
</dbReference>
<proteinExistence type="predicted"/>
<feature type="repeat" description="TPR" evidence="1">
    <location>
        <begin position="504"/>
        <end position="537"/>
    </location>
</feature>
<comment type="caution">
    <text evidence="2">The sequence shown here is derived from an EMBL/GenBank/DDBJ whole genome shotgun (WGS) entry which is preliminary data.</text>
</comment>
<dbReference type="Proteomes" id="UP001501844">
    <property type="component" value="Unassembled WGS sequence"/>
</dbReference>
<sequence length="596" mass="67535">MPKSVTRSLSTVLVFLLLCLANACTFPRLVKKLERQQTLTVEPKVLMTRGQEVPVEVRAEVPQSLLKKDYRYGIRIYYKTDKGTQDHVGSLPYDFGEYNFEAGKAYLQRSFSFPFTPSKARGQLMAQGVLTNPKGRIRYTKPVALAPGIRTTPSLVKHAFGAEYIPGEYKNESTEPLKFTIYFDQGLATLKHGFGNNLQLLDDFILSNKKTKRVDILGAHSPDAEEASARNLAARRAVALERYIKQKFETESYVNDTKTVKFNVRSLQQHWDSFLGRVQTSALPKDQVNEILEIVNGEGSFKEKEAMLQKLPSFEYLEMYVYPVLRYAEVAVDYIPNPRKDYEIYLTARKIVENKLGTDALTPEEMQYAASLTPLLAEKKKMYEVAVATHMQWRALNNLGMIYLEQAQKELKPKVKQTLLENAILNFRYAAHRQPTAQLFYNLAIAHHQHGDHLEALHSYNYSVKLGGPLPVLQQVFTDKAALELEVGQYDDAAGSLAYAGDGYAAQYNRALLYFLKENYEDAAKLAQKVLDQQPNDATTHYLLAVMGARTKNEPQLTEHLKKAIQADADLAGKAIEDLEFMDYHKTPAFNAAFQK</sequence>
<dbReference type="InterPro" id="IPR019734">
    <property type="entry name" value="TPR_rpt"/>
</dbReference>
<evidence type="ECO:0000313" key="3">
    <source>
        <dbReference type="Proteomes" id="UP001501844"/>
    </source>
</evidence>
<dbReference type="EMBL" id="BAABGX010000001">
    <property type="protein sequence ID" value="GAA4296507.1"/>
    <property type="molecule type" value="Genomic_DNA"/>
</dbReference>
<dbReference type="SUPFAM" id="SSF48452">
    <property type="entry name" value="TPR-like"/>
    <property type="match status" value="1"/>
</dbReference>
<evidence type="ECO:0000313" key="2">
    <source>
        <dbReference type="EMBL" id="GAA4296507.1"/>
    </source>
</evidence>
<evidence type="ECO:0000256" key="1">
    <source>
        <dbReference type="PROSITE-ProRule" id="PRU00339"/>
    </source>
</evidence>
<dbReference type="PROSITE" id="PS50005">
    <property type="entry name" value="TPR"/>
    <property type="match status" value="1"/>
</dbReference>
<dbReference type="Gene3D" id="1.25.40.10">
    <property type="entry name" value="Tetratricopeptide repeat domain"/>
    <property type="match status" value="2"/>
</dbReference>
<dbReference type="Gene3D" id="3.30.1330.60">
    <property type="entry name" value="OmpA-like domain"/>
    <property type="match status" value="1"/>
</dbReference>
<reference evidence="3" key="1">
    <citation type="journal article" date="2019" name="Int. J. Syst. Evol. Microbiol.">
        <title>The Global Catalogue of Microorganisms (GCM) 10K type strain sequencing project: providing services to taxonomists for standard genome sequencing and annotation.</title>
        <authorList>
            <consortium name="The Broad Institute Genomics Platform"/>
            <consortium name="The Broad Institute Genome Sequencing Center for Infectious Disease"/>
            <person name="Wu L."/>
            <person name="Ma J."/>
        </authorList>
    </citation>
    <scope>NUCLEOTIDE SEQUENCE [LARGE SCALE GENOMIC DNA]</scope>
    <source>
        <strain evidence="3">JCM 17917</strain>
    </source>
</reference>
<keyword evidence="1" id="KW-0802">TPR repeat</keyword>
<dbReference type="RefSeq" id="WP_345161703.1">
    <property type="nucleotide sequence ID" value="NZ_BAABGX010000001.1"/>
</dbReference>
<protein>
    <recommendedName>
        <fullName evidence="4">Tetratricopeptide repeat-containing protein</fullName>
    </recommendedName>
</protein>
<dbReference type="SMART" id="SM00028">
    <property type="entry name" value="TPR"/>
    <property type="match status" value="2"/>
</dbReference>
<gene>
    <name evidence="2" type="ORF">GCM10023183_03460</name>
</gene>
<organism evidence="2 3">
    <name type="scientific">Nibribacter koreensis</name>
    <dbReference type="NCBI Taxonomy" id="1084519"/>
    <lineage>
        <taxon>Bacteria</taxon>
        <taxon>Pseudomonadati</taxon>
        <taxon>Bacteroidota</taxon>
        <taxon>Cytophagia</taxon>
        <taxon>Cytophagales</taxon>
        <taxon>Hymenobacteraceae</taxon>
        <taxon>Nibribacter</taxon>
    </lineage>
</organism>
<dbReference type="SUPFAM" id="SSF103088">
    <property type="entry name" value="OmpA-like"/>
    <property type="match status" value="1"/>
</dbReference>